<dbReference type="InterPro" id="IPR050336">
    <property type="entry name" value="Chromosome_partition/occlusion"/>
</dbReference>
<name>A0A0F9W7F1_9ZZZZ</name>
<evidence type="ECO:0000256" key="2">
    <source>
        <dbReference type="ARBA" id="ARBA00022679"/>
    </source>
</evidence>
<dbReference type="Gene3D" id="1.10.10.2830">
    <property type="match status" value="1"/>
</dbReference>
<dbReference type="GO" id="GO:0032259">
    <property type="term" value="P:methylation"/>
    <property type="evidence" value="ECO:0007669"/>
    <property type="project" value="UniProtKB-KW"/>
</dbReference>
<dbReference type="InterPro" id="IPR029063">
    <property type="entry name" value="SAM-dependent_MTases_sf"/>
</dbReference>
<dbReference type="PANTHER" id="PTHR33375">
    <property type="entry name" value="CHROMOSOME-PARTITIONING PROTEIN PARB-RELATED"/>
    <property type="match status" value="1"/>
</dbReference>
<dbReference type="SMART" id="SM00470">
    <property type="entry name" value="ParB"/>
    <property type="match status" value="1"/>
</dbReference>
<dbReference type="SUPFAM" id="SSF110849">
    <property type="entry name" value="ParB/Sulfiredoxin"/>
    <property type="match status" value="1"/>
</dbReference>
<evidence type="ECO:0000313" key="5">
    <source>
        <dbReference type="EMBL" id="KKN73968.1"/>
    </source>
</evidence>
<dbReference type="GO" id="GO:0008170">
    <property type="term" value="F:N-methyltransferase activity"/>
    <property type="evidence" value="ECO:0007669"/>
    <property type="project" value="InterPro"/>
</dbReference>
<evidence type="ECO:0000259" key="4">
    <source>
        <dbReference type="SMART" id="SM00470"/>
    </source>
</evidence>
<comment type="caution">
    <text evidence="5">The sequence shown here is derived from an EMBL/GenBank/DDBJ whole genome shotgun (WGS) entry which is preliminary data.</text>
</comment>
<dbReference type="InterPro" id="IPR003115">
    <property type="entry name" value="ParB_N"/>
</dbReference>
<evidence type="ECO:0000256" key="3">
    <source>
        <dbReference type="ARBA" id="ARBA00022691"/>
    </source>
</evidence>
<dbReference type="PANTHER" id="PTHR33375:SF1">
    <property type="entry name" value="CHROMOSOME-PARTITIONING PROTEIN PARB-RELATED"/>
    <property type="match status" value="1"/>
</dbReference>
<reference evidence="5" key="1">
    <citation type="journal article" date="2015" name="Nature">
        <title>Complex archaea that bridge the gap between prokaryotes and eukaryotes.</title>
        <authorList>
            <person name="Spang A."/>
            <person name="Saw J.H."/>
            <person name="Jorgensen S.L."/>
            <person name="Zaremba-Niedzwiedzka K."/>
            <person name="Martijn J."/>
            <person name="Lind A.E."/>
            <person name="van Eijk R."/>
            <person name="Schleper C."/>
            <person name="Guy L."/>
            <person name="Ettema T.J."/>
        </authorList>
    </citation>
    <scope>NUCLEOTIDE SEQUENCE</scope>
</reference>
<dbReference type="Pfam" id="PF02195">
    <property type="entry name" value="ParB_N"/>
    <property type="match status" value="1"/>
</dbReference>
<dbReference type="EMBL" id="LAZR01000334">
    <property type="protein sequence ID" value="KKN73968.1"/>
    <property type="molecule type" value="Genomic_DNA"/>
</dbReference>
<dbReference type="InterPro" id="IPR002941">
    <property type="entry name" value="DNA_methylase_N4/N6"/>
</dbReference>
<dbReference type="InterPro" id="IPR002295">
    <property type="entry name" value="N4/N6-MTase_EcoPI_Mod-like"/>
</dbReference>
<dbReference type="PRINTS" id="PR00506">
    <property type="entry name" value="D21N6MTFRASE"/>
</dbReference>
<dbReference type="Gene3D" id="3.90.1530.30">
    <property type="match status" value="1"/>
</dbReference>
<dbReference type="InterPro" id="IPR036086">
    <property type="entry name" value="ParB/Sulfiredoxin_sf"/>
</dbReference>
<dbReference type="GO" id="GO:0005694">
    <property type="term" value="C:chromosome"/>
    <property type="evidence" value="ECO:0007669"/>
    <property type="project" value="TreeGrafter"/>
</dbReference>
<dbReference type="SUPFAM" id="SSF53335">
    <property type="entry name" value="S-adenosyl-L-methionine-dependent methyltransferases"/>
    <property type="match status" value="1"/>
</dbReference>
<dbReference type="GO" id="GO:0003677">
    <property type="term" value="F:DNA binding"/>
    <property type="evidence" value="ECO:0007669"/>
    <property type="project" value="InterPro"/>
</dbReference>
<proteinExistence type="predicted"/>
<gene>
    <name evidence="5" type="ORF">LCGC14_0395330</name>
</gene>
<dbReference type="Pfam" id="PF01555">
    <property type="entry name" value="N6_N4_Mtase"/>
    <property type="match status" value="1"/>
</dbReference>
<dbReference type="Gene3D" id="3.40.50.150">
    <property type="entry name" value="Vaccinia Virus protein VP39"/>
    <property type="match status" value="1"/>
</dbReference>
<protein>
    <recommendedName>
        <fullName evidence="4">ParB-like N-terminal domain-containing protein</fullName>
    </recommendedName>
</protein>
<dbReference type="SUPFAM" id="SSF109709">
    <property type="entry name" value="KorB DNA-binding domain-like"/>
    <property type="match status" value="1"/>
</dbReference>
<dbReference type="AlphaFoldDB" id="A0A0F9W7F1"/>
<dbReference type="GO" id="GO:0007059">
    <property type="term" value="P:chromosome segregation"/>
    <property type="evidence" value="ECO:0007669"/>
    <property type="project" value="TreeGrafter"/>
</dbReference>
<keyword evidence="2" id="KW-0808">Transferase</keyword>
<sequence>MQEKQRNLLDIKAILKEIDISSINPGQRGRKKMRNIKEMEISIKERGLIHPIAVMSYKERYKGYNYFLLAGGRRIQALKNLKETKIQARIYPPDLNSFEITSIELEENLKREALTDGERLTMVKKVHDHWEDMYGKKTSTSPTATGHSKANTAERLGVSKAKITEDLKLAEYIEAVPELKEMDRKEIVKTIKTMKKTLATKEKVAEIKKEREEIGKVDKLLPLEQSFITGNFYEKAREIPNGTIDLIDLDIDYPIEVDDNIQHANIQGEKERGVYQGISKKEYPKMMKLAMRESYRMMNNTGWCIIWFGREYFKEIQTWGEEIGFKTCWYTGRWLKGAKHGHTRNPQWFLNHTIEEFFYFRKSSSIIDTPHVDIFEHPPTPPSIKQHPFEKPVNLMYEILQTFIHPGSRVVVPFAGSGNTLKACWQYGCKGVGFELGEEYKERFIVDIRSMFT</sequence>
<keyword evidence="1" id="KW-0489">Methyltransferase</keyword>
<keyword evidence="3" id="KW-0949">S-adenosyl-L-methionine</keyword>
<evidence type="ECO:0000256" key="1">
    <source>
        <dbReference type="ARBA" id="ARBA00022603"/>
    </source>
</evidence>
<feature type="domain" description="ParB-like N-terminal" evidence="4">
    <location>
        <begin position="16"/>
        <end position="109"/>
    </location>
</feature>
<organism evidence="5">
    <name type="scientific">marine sediment metagenome</name>
    <dbReference type="NCBI Taxonomy" id="412755"/>
    <lineage>
        <taxon>unclassified sequences</taxon>
        <taxon>metagenomes</taxon>
        <taxon>ecological metagenomes</taxon>
    </lineage>
</organism>
<accession>A0A0F9W7F1</accession>